<feature type="compositionally biased region" description="Polar residues" evidence="1">
    <location>
        <begin position="79"/>
        <end position="91"/>
    </location>
</feature>
<dbReference type="GO" id="GO:0005634">
    <property type="term" value="C:nucleus"/>
    <property type="evidence" value="ECO:0007669"/>
    <property type="project" value="TreeGrafter"/>
</dbReference>
<protein>
    <submittedName>
        <fullName evidence="2">Uncharacterized protein</fullName>
    </submittedName>
</protein>
<keyword evidence="3" id="KW-1185">Reference proteome</keyword>
<gene>
    <name evidence="2" type="ORF">GUJ93_ZPchr0006g41128</name>
</gene>
<dbReference type="EMBL" id="JAAALK010000283">
    <property type="protein sequence ID" value="KAG8075492.1"/>
    <property type="molecule type" value="Genomic_DNA"/>
</dbReference>
<evidence type="ECO:0000313" key="2">
    <source>
        <dbReference type="EMBL" id="KAG8075492.1"/>
    </source>
</evidence>
<dbReference type="Proteomes" id="UP000729402">
    <property type="component" value="Unassembled WGS sequence"/>
</dbReference>
<proteinExistence type="predicted"/>
<comment type="caution">
    <text evidence="2">The sequence shown here is derived from an EMBL/GenBank/DDBJ whole genome shotgun (WGS) entry which is preliminary data.</text>
</comment>
<dbReference type="PANTHER" id="PTHR14304">
    <property type="entry name" value="CELL DIVISION CYCLE AND APOPTOSIS REGULATOR PROTEIN"/>
    <property type="match status" value="1"/>
</dbReference>
<evidence type="ECO:0000313" key="3">
    <source>
        <dbReference type="Proteomes" id="UP000729402"/>
    </source>
</evidence>
<dbReference type="PANTHER" id="PTHR14304:SF11">
    <property type="entry name" value="SAP DOMAIN-CONTAINING PROTEIN"/>
    <property type="match status" value="1"/>
</dbReference>
<dbReference type="AlphaFoldDB" id="A0A8J5SU02"/>
<organism evidence="2 3">
    <name type="scientific">Zizania palustris</name>
    <name type="common">Northern wild rice</name>
    <dbReference type="NCBI Taxonomy" id="103762"/>
    <lineage>
        <taxon>Eukaryota</taxon>
        <taxon>Viridiplantae</taxon>
        <taxon>Streptophyta</taxon>
        <taxon>Embryophyta</taxon>
        <taxon>Tracheophyta</taxon>
        <taxon>Spermatophyta</taxon>
        <taxon>Magnoliopsida</taxon>
        <taxon>Liliopsida</taxon>
        <taxon>Poales</taxon>
        <taxon>Poaceae</taxon>
        <taxon>BOP clade</taxon>
        <taxon>Oryzoideae</taxon>
        <taxon>Oryzeae</taxon>
        <taxon>Zizaniinae</taxon>
        <taxon>Zizania</taxon>
    </lineage>
</organism>
<dbReference type="GO" id="GO:0006355">
    <property type="term" value="P:regulation of DNA-templated transcription"/>
    <property type="evidence" value="ECO:0007669"/>
    <property type="project" value="InterPro"/>
</dbReference>
<sequence length="183" mass="19073">MFPPKGSNSYGQQQPYGGQQSYGQIPGSSGFAASGAMGGADGSRFGTRVGQGATGQYGGPYASVYGTQQVGGFGGKGLASSSISNLPTHPTSLPEPSKFSSGAVGSSMARPNDDYMTVRGYAQKLDQYGTDYTLERRTYGDHSANLGRRDGLTDLDRRYPEHVPGGHQVPLSLSCPSTVALSF</sequence>
<feature type="region of interest" description="Disordered" evidence="1">
    <location>
        <begin position="1"/>
        <end position="58"/>
    </location>
</feature>
<reference evidence="2" key="2">
    <citation type="submission" date="2021-02" db="EMBL/GenBank/DDBJ databases">
        <authorList>
            <person name="Kimball J.A."/>
            <person name="Haas M.W."/>
            <person name="Macchietto M."/>
            <person name="Kono T."/>
            <person name="Duquette J."/>
            <person name="Shao M."/>
        </authorList>
    </citation>
    <scope>NUCLEOTIDE SEQUENCE</scope>
    <source>
        <tissue evidence="2">Fresh leaf tissue</tissue>
    </source>
</reference>
<evidence type="ECO:0000256" key="1">
    <source>
        <dbReference type="SAM" id="MobiDB-lite"/>
    </source>
</evidence>
<reference evidence="2" key="1">
    <citation type="journal article" date="2021" name="bioRxiv">
        <title>Whole Genome Assembly and Annotation of Northern Wild Rice, Zizania palustris L., Supports a Whole Genome Duplication in the Zizania Genus.</title>
        <authorList>
            <person name="Haas M."/>
            <person name="Kono T."/>
            <person name="Macchietto M."/>
            <person name="Millas R."/>
            <person name="McGilp L."/>
            <person name="Shao M."/>
            <person name="Duquette J."/>
            <person name="Hirsch C.N."/>
            <person name="Kimball J."/>
        </authorList>
    </citation>
    <scope>NUCLEOTIDE SEQUENCE</scope>
    <source>
        <tissue evidence="2">Fresh leaf tissue</tissue>
    </source>
</reference>
<accession>A0A8J5SU02</accession>
<feature type="region of interest" description="Disordered" evidence="1">
    <location>
        <begin position="78"/>
        <end position="112"/>
    </location>
</feature>
<feature type="compositionally biased region" description="Low complexity" evidence="1">
    <location>
        <begin position="1"/>
        <end position="35"/>
    </location>
</feature>
<dbReference type="InterPro" id="IPR025224">
    <property type="entry name" value="CCAR1/CCAR2"/>
</dbReference>
<name>A0A8J5SU02_ZIZPA</name>